<gene>
    <name evidence="1" type="ORF">RR42_s2063</name>
</gene>
<dbReference type="KEGG" id="cbw:RR42_s2063"/>
<dbReference type="Proteomes" id="UP000031843">
    <property type="component" value="Chromosome secondary"/>
</dbReference>
<sequence length="251" mass="28659">MRDYDIDAEPPRLQVFEGVVTRHLLDEINATIDASRETWRPADGRRATQAARRFADMLRQNEGFQLAERQACEISRRWARKAGWELNGEPPLCVLRCVNSGLPAQSHLRHYDSHILTLLIPLQQAQATQENGDLILYRRQRHAVTAMSNIVAKIRLILLRNLPFVIRRAQTFRHLAEHLCDRIACVPGNVYAFNGFVTLHANLHAEAGERRSLIVHYYDPGLTAGLSTVPRACRALRDRLLDALQHTRPRA</sequence>
<protein>
    <submittedName>
        <fullName evidence="1">Uncharacterized protein</fullName>
    </submittedName>
</protein>
<evidence type="ECO:0000313" key="2">
    <source>
        <dbReference type="Proteomes" id="UP000031843"/>
    </source>
</evidence>
<reference evidence="1 2" key="1">
    <citation type="journal article" date="2015" name="Genome Announc.">
        <title>Complete Genome Sequence of Cupriavidus basilensis 4G11, Isolated from the Oak Ridge Field Research Center Site.</title>
        <authorList>
            <person name="Ray J."/>
            <person name="Waters R.J."/>
            <person name="Skerker J.M."/>
            <person name="Kuehl J.V."/>
            <person name="Price M.N."/>
            <person name="Huang J."/>
            <person name="Chakraborty R."/>
            <person name="Arkin A.P."/>
            <person name="Deutschbauer A."/>
        </authorList>
    </citation>
    <scope>NUCLEOTIDE SEQUENCE [LARGE SCALE GENOMIC DNA]</scope>
    <source>
        <strain evidence="1">4G11</strain>
    </source>
</reference>
<accession>A0A0C4YSR3</accession>
<name>A0A0C4YSR3_9BURK</name>
<dbReference type="RefSeq" id="WP_052495088.1">
    <property type="nucleotide sequence ID" value="NZ_CP010537.1"/>
</dbReference>
<evidence type="ECO:0000313" key="1">
    <source>
        <dbReference type="EMBL" id="AJG23651.1"/>
    </source>
</evidence>
<keyword evidence="2" id="KW-1185">Reference proteome</keyword>
<organism evidence="1 2">
    <name type="scientific">Cupriavidus basilensis</name>
    <dbReference type="NCBI Taxonomy" id="68895"/>
    <lineage>
        <taxon>Bacteria</taxon>
        <taxon>Pseudomonadati</taxon>
        <taxon>Pseudomonadota</taxon>
        <taxon>Betaproteobacteria</taxon>
        <taxon>Burkholderiales</taxon>
        <taxon>Burkholderiaceae</taxon>
        <taxon>Cupriavidus</taxon>
    </lineage>
</organism>
<proteinExistence type="predicted"/>
<dbReference type="EMBL" id="CP010537">
    <property type="protein sequence ID" value="AJG23651.1"/>
    <property type="molecule type" value="Genomic_DNA"/>
</dbReference>
<dbReference type="OrthoDB" id="9126941at2"/>
<dbReference type="AlphaFoldDB" id="A0A0C4YSR3"/>